<sequence>MVSVALRSVPIVLPSQQPSSIAAGGILYYQSSIAEKRTSTGNESPLESPSRHRSDKSKHSRRRHSSGSGGSSLNSSKRSATESTRRIPNSSLGPESPARGSPPVPPKTSRRKKSKNLSGESSQERSRSKNKSTSAEAFRSSDPGMGGVPESGSGGLVLKSKETCQTSVLKASEEESALNEISARIHAL</sequence>
<feature type="compositionally biased region" description="Basic residues" evidence="1">
    <location>
        <begin position="51"/>
        <end position="65"/>
    </location>
</feature>
<name>A0AAD3SZ22_NEPGR</name>
<evidence type="ECO:0000313" key="3">
    <source>
        <dbReference type="Proteomes" id="UP001279734"/>
    </source>
</evidence>
<feature type="compositionally biased region" description="Gly residues" evidence="1">
    <location>
        <begin position="144"/>
        <end position="155"/>
    </location>
</feature>
<keyword evidence="3" id="KW-1185">Reference proteome</keyword>
<dbReference type="AlphaFoldDB" id="A0AAD3SZ22"/>
<reference evidence="2" key="1">
    <citation type="submission" date="2023-05" db="EMBL/GenBank/DDBJ databases">
        <title>Nepenthes gracilis genome sequencing.</title>
        <authorList>
            <person name="Fukushima K."/>
        </authorList>
    </citation>
    <scope>NUCLEOTIDE SEQUENCE</scope>
    <source>
        <strain evidence="2">SING2019-196</strain>
    </source>
</reference>
<gene>
    <name evidence="2" type="ORF">Nepgr_021769</name>
</gene>
<dbReference type="EMBL" id="BSYO01000021">
    <property type="protein sequence ID" value="GMH19928.1"/>
    <property type="molecule type" value="Genomic_DNA"/>
</dbReference>
<comment type="caution">
    <text evidence="2">The sequence shown here is derived from an EMBL/GenBank/DDBJ whole genome shotgun (WGS) entry which is preliminary data.</text>
</comment>
<evidence type="ECO:0000313" key="2">
    <source>
        <dbReference type="EMBL" id="GMH19928.1"/>
    </source>
</evidence>
<organism evidence="2 3">
    <name type="scientific">Nepenthes gracilis</name>
    <name type="common">Slender pitcher plant</name>
    <dbReference type="NCBI Taxonomy" id="150966"/>
    <lineage>
        <taxon>Eukaryota</taxon>
        <taxon>Viridiplantae</taxon>
        <taxon>Streptophyta</taxon>
        <taxon>Embryophyta</taxon>
        <taxon>Tracheophyta</taxon>
        <taxon>Spermatophyta</taxon>
        <taxon>Magnoliopsida</taxon>
        <taxon>eudicotyledons</taxon>
        <taxon>Gunneridae</taxon>
        <taxon>Pentapetalae</taxon>
        <taxon>Caryophyllales</taxon>
        <taxon>Nepenthaceae</taxon>
        <taxon>Nepenthes</taxon>
    </lineage>
</organism>
<feature type="region of interest" description="Disordered" evidence="1">
    <location>
        <begin position="37"/>
        <end position="159"/>
    </location>
</feature>
<evidence type="ECO:0000256" key="1">
    <source>
        <dbReference type="SAM" id="MobiDB-lite"/>
    </source>
</evidence>
<feature type="compositionally biased region" description="Polar residues" evidence="1">
    <location>
        <begin position="37"/>
        <end position="47"/>
    </location>
</feature>
<dbReference type="Proteomes" id="UP001279734">
    <property type="component" value="Unassembled WGS sequence"/>
</dbReference>
<feature type="region of interest" description="Disordered" evidence="1">
    <location>
        <begin position="1"/>
        <end position="23"/>
    </location>
</feature>
<accession>A0AAD3SZ22</accession>
<proteinExistence type="predicted"/>
<protein>
    <submittedName>
        <fullName evidence="2">Uncharacterized protein</fullName>
    </submittedName>
</protein>
<feature type="region of interest" description="Disordered" evidence="1">
    <location>
        <begin position="169"/>
        <end position="188"/>
    </location>
</feature>